<evidence type="ECO:0000256" key="1">
    <source>
        <dbReference type="SAM" id="SignalP"/>
    </source>
</evidence>
<dbReference type="Proteomes" id="UP000277580">
    <property type="component" value="Unassembled WGS sequence"/>
</dbReference>
<accession>A0A3N4L3X8</accession>
<organism evidence="2 3">
    <name type="scientific">Morchella conica CCBAS932</name>
    <dbReference type="NCBI Taxonomy" id="1392247"/>
    <lineage>
        <taxon>Eukaryota</taxon>
        <taxon>Fungi</taxon>
        <taxon>Dikarya</taxon>
        <taxon>Ascomycota</taxon>
        <taxon>Pezizomycotina</taxon>
        <taxon>Pezizomycetes</taxon>
        <taxon>Pezizales</taxon>
        <taxon>Morchellaceae</taxon>
        <taxon>Morchella</taxon>
    </lineage>
</organism>
<reference evidence="2 3" key="1">
    <citation type="journal article" date="2018" name="Nat. Ecol. Evol.">
        <title>Pezizomycetes genomes reveal the molecular basis of ectomycorrhizal truffle lifestyle.</title>
        <authorList>
            <person name="Murat C."/>
            <person name="Payen T."/>
            <person name="Noel B."/>
            <person name="Kuo A."/>
            <person name="Morin E."/>
            <person name="Chen J."/>
            <person name="Kohler A."/>
            <person name="Krizsan K."/>
            <person name="Balestrini R."/>
            <person name="Da Silva C."/>
            <person name="Montanini B."/>
            <person name="Hainaut M."/>
            <person name="Levati E."/>
            <person name="Barry K.W."/>
            <person name="Belfiori B."/>
            <person name="Cichocki N."/>
            <person name="Clum A."/>
            <person name="Dockter R.B."/>
            <person name="Fauchery L."/>
            <person name="Guy J."/>
            <person name="Iotti M."/>
            <person name="Le Tacon F."/>
            <person name="Lindquist E.A."/>
            <person name="Lipzen A."/>
            <person name="Malagnac F."/>
            <person name="Mello A."/>
            <person name="Molinier V."/>
            <person name="Miyauchi S."/>
            <person name="Poulain J."/>
            <person name="Riccioni C."/>
            <person name="Rubini A."/>
            <person name="Sitrit Y."/>
            <person name="Splivallo R."/>
            <person name="Traeger S."/>
            <person name="Wang M."/>
            <person name="Zifcakova L."/>
            <person name="Wipf D."/>
            <person name="Zambonelli A."/>
            <person name="Paolocci F."/>
            <person name="Nowrousian M."/>
            <person name="Ottonello S."/>
            <person name="Baldrian P."/>
            <person name="Spatafora J.W."/>
            <person name="Henrissat B."/>
            <person name="Nagy L.G."/>
            <person name="Aury J.M."/>
            <person name="Wincker P."/>
            <person name="Grigoriev I.V."/>
            <person name="Bonfante P."/>
            <person name="Martin F.M."/>
        </authorList>
    </citation>
    <scope>NUCLEOTIDE SEQUENCE [LARGE SCALE GENOMIC DNA]</scope>
    <source>
        <strain evidence="2 3">CCBAS932</strain>
    </source>
</reference>
<keyword evidence="1" id="KW-0732">Signal</keyword>
<feature type="signal peptide" evidence="1">
    <location>
        <begin position="1"/>
        <end position="20"/>
    </location>
</feature>
<dbReference type="AlphaFoldDB" id="A0A3N4L3X8"/>
<name>A0A3N4L3X8_9PEZI</name>
<dbReference type="EMBL" id="ML119105">
    <property type="protein sequence ID" value="RPB17577.1"/>
    <property type="molecule type" value="Genomic_DNA"/>
</dbReference>
<gene>
    <name evidence="2" type="ORF">P167DRAFT_3400</name>
</gene>
<evidence type="ECO:0000313" key="2">
    <source>
        <dbReference type="EMBL" id="RPB17577.1"/>
    </source>
</evidence>
<sequence length="66" mass="7287">MAISICTCVYSAVLVMTALADLDSNLCHTGALSCRPVDTLGSLISRVCMYIIVGEYYIYMYLNTYC</sequence>
<keyword evidence="3" id="KW-1185">Reference proteome</keyword>
<evidence type="ECO:0008006" key="4">
    <source>
        <dbReference type="Google" id="ProtNLM"/>
    </source>
</evidence>
<feature type="chain" id="PRO_5018324098" description="Amino acid transporter transmembrane domain-containing protein" evidence="1">
    <location>
        <begin position="21"/>
        <end position="66"/>
    </location>
</feature>
<evidence type="ECO:0000313" key="3">
    <source>
        <dbReference type="Proteomes" id="UP000277580"/>
    </source>
</evidence>
<protein>
    <recommendedName>
        <fullName evidence="4">Amino acid transporter transmembrane domain-containing protein</fullName>
    </recommendedName>
</protein>
<dbReference type="InParanoid" id="A0A3N4L3X8"/>
<proteinExistence type="predicted"/>